<dbReference type="PANTHER" id="PTHR33481:SF1">
    <property type="entry name" value="ENDONUCLEASE_EXONUCLEASE_PHOSPHATASE DOMAIN-CONTAINING PROTEIN-RELATED"/>
    <property type="match status" value="1"/>
</dbReference>
<name>A0A0D0B5W4_9AGAM</name>
<dbReference type="EMBL" id="KN835175">
    <property type="protein sequence ID" value="KIK45269.1"/>
    <property type="molecule type" value="Genomic_DNA"/>
</dbReference>
<sequence length="287" mass="32221">MEKPGGALEWSRNHNAEFELDKTALICVSRRCSPDPSNRTKTIPIARPAITIRQHTIQPSKSHKFLGVIVDEELRFKEHASYALAKGTKYMMACSRMTRPTKGIHGRLLKKLYEGVVVPKMLYAADVWCAGLLEKGRGKKNGGRGARGFAAKMTRVQRMASSMITGGMRSTATDVMDAHANILPFQQLLRKICYRAILRMATLPPNHPLFKGIKSAYENCAIHNFDATRKSPSPIHSLLKAFRTNPNRMEKILPVRHYTKWHPDVTTEIAEDSESALKADKDAQEDI</sequence>
<evidence type="ECO:0000313" key="2">
    <source>
        <dbReference type="Proteomes" id="UP000054485"/>
    </source>
</evidence>
<dbReference type="AlphaFoldDB" id="A0A0D0B5W4"/>
<keyword evidence="2" id="KW-1185">Reference proteome</keyword>
<protein>
    <submittedName>
        <fullName evidence="1">Uncharacterized protein</fullName>
    </submittedName>
</protein>
<dbReference type="InParanoid" id="A0A0D0B5W4"/>
<organism evidence="1 2">
    <name type="scientific">Suillus luteus UH-Slu-Lm8-n1</name>
    <dbReference type="NCBI Taxonomy" id="930992"/>
    <lineage>
        <taxon>Eukaryota</taxon>
        <taxon>Fungi</taxon>
        <taxon>Dikarya</taxon>
        <taxon>Basidiomycota</taxon>
        <taxon>Agaricomycotina</taxon>
        <taxon>Agaricomycetes</taxon>
        <taxon>Agaricomycetidae</taxon>
        <taxon>Boletales</taxon>
        <taxon>Suillineae</taxon>
        <taxon>Suillaceae</taxon>
        <taxon>Suillus</taxon>
    </lineage>
</organism>
<proteinExistence type="predicted"/>
<dbReference type="HOGENOM" id="CLU_970359_0_0_1"/>
<gene>
    <name evidence="1" type="ORF">CY34DRAFT_78256</name>
</gene>
<accession>A0A0D0B5W4</accession>
<dbReference type="OrthoDB" id="3261222at2759"/>
<dbReference type="STRING" id="930992.A0A0D0B5W4"/>
<reference evidence="1 2" key="1">
    <citation type="submission" date="2014-04" db="EMBL/GenBank/DDBJ databases">
        <authorList>
            <consortium name="DOE Joint Genome Institute"/>
            <person name="Kuo A."/>
            <person name="Ruytinx J."/>
            <person name="Rineau F."/>
            <person name="Colpaert J."/>
            <person name="Kohler A."/>
            <person name="Nagy L.G."/>
            <person name="Floudas D."/>
            <person name="Copeland A."/>
            <person name="Barry K.W."/>
            <person name="Cichocki N."/>
            <person name="Veneault-Fourrey C."/>
            <person name="LaButti K."/>
            <person name="Lindquist E.A."/>
            <person name="Lipzen A."/>
            <person name="Lundell T."/>
            <person name="Morin E."/>
            <person name="Murat C."/>
            <person name="Sun H."/>
            <person name="Tunlid A."/>
            <person name="Henrissat B."/>
            <person name="Grigoriev I.V."/>
            <person name="Hibbett D.S."/>
            <person name="Martin F."/>
            <person name="Nordberg H.P."/>
            <person name="Cantor M.N."/>
            <person name="Hua S.X."/>
        </authorList>
    </citation>
    <scope>NUCLEOTIDE SEQUENCE [LARGE SCALE GENOMIC DNA]</scope>
    <source>
        <strain evidence="1 2">UH-Slu-Lm8-n1</strain>
    </source>
</reference>
<dbReference type="PANTHER" id="PTHR33481">
    <property type="entry name" value="REVERSE TRANSCRIPTASE"/>
    <property type="match status" value="1"/>
</dbReference>
<evidence type="ECO:0000313" key="1">
    <source>
        <dbReference type="EMBL" id="KIK45269.1"/>
    </source>
</evidence>
<reference evidence="2" key="2">
    <citation type="submission" date="2015-01" db="EMBL/GenBank/DDBJ databases">
        <title>Evolutionary Origins and Diversification of the Mycorrhizal Mutualists.</title>
        <authorList>
            <consortium name="DOE Joint Genome Institute"/>
            <consortium name="Mycorrhizal Genomics Consortium"/>
            <person name="Kohler A."/>
            <person name="Kuo A."/>
            <person name="Nagy L.G."/>
            <person name="Floudas D."/>
            <person name="Copeland A."/>
            <person name="Barry K.W."/>
            <person name="Cichocki N."/>
            <person name="Veneault-Fourrey C."/>
            <person name="LaButti K."/>
            <person name="Lindquist E.A."/>
            <person name="Lipzen A."/>
            <person name="Lundell T."/>
            <person name="Morin E."/>
            <person name="Murat C."/>
            <person name="Riley R."/>
            <person name="Ohm R."/>
            <person name="Sun H."/>
            <person name="Tunlid A."/>
            <person name="Henrissat B."/>
            <person name="Grigoriev I.V."/>
            <person name="Hibbett D.S."/>
            <person name="Martin F."/>
        </authorList>
    </citation>
    <scope>NUCLEOTIDE SEQUENCE [LARGE SCALE GENOMIC DNA]</scope>
    <source>
        <strain evidence="2">UH-Slu-Lm8-n1</strain>
    </source>
</reference>
<dbReference type="Proteomes" id="UP000054485">
    <property type="component" value="Unassembled WGS sequence"/>
</dbReference>